<dbReference type="STRING" id="135208.A0A4Z0A9R5"/>
<keyword evidence="6" id="KW-0131">Cell cycle</keyword>
<keyword evidence="4" id="KW-0498">Mitosis</keyword>
<dbReference type="GO" id="GO:0070979">
    <property type="term" value="P:protein K11-linked ubiquitination"/>
    <property type="evidence" value="ECO:0007669"/>
    <property type="project" value="TreeGrafter"/>
</dbReference>
<evidence type="ECO:0000256" key="5">
    <source>
        <dbReference type="ARBA" id="ARBA00022786"/>
    </source>
</evidence>
<keyword evidence="5" id="KW-0833">Ubl conjugation pathway</keyword>
<name>A0A4Z0A9R5_9AGAM</name>
<dbReference type="InterPro" id="IPR037679">
    <property type="entry name" value="Apc5"/>
</dbReference>
<dbReference type="Proteomes" id="UP000298061">
    <property type="component" value="Unassembled WGS sequence"/>
</dbReference>
<dbReference type="GO" id="GO:0045842">
    <property type="term" value="P:positive regulation of mitotic metaphase/anaphase transition"/>
    <property type="evidence" value="ECO:0007669"/>
    <property type="project" value="TreeGrafter"/>
</dbReference>
<comment type="caution">
    <text evidence="8">The sequence shown here is derived from an EMBL/GenBank/DDBJ whole genome shotgun (WGS) entry which is preliminary data.</text>
</comment>
<evidence type="ECO:0000313" key="8">
    <source>
        <dbReference type="EMBL" id="TFY82669.1"/>
    </source>
</evidence>
<keyword evidence="3" id="KW-0132">Cell division</keyword>
<evidence type="ECO:0000256" key="3">
    <source>
        <dbReference type="ARBA" id="ARBA00022618"/>
    </source>
</evidence>
<evidence type="ECO:0000256" key="2">
    <source>
        <dbReference type="ARBA" id="ARBA00016066"/>
    </source>
</evidence>
<dbReference type="GO" id="GO:0051301">
    <property type="term" value="P:cell division"/>
    <property type="evidence" value="ECO:0007669"/>
    <property type="project" value="UniProtKB-KW"/>
</dbReference>
<dbReference type="GO" id="GO:0031145">
    <property type="term" value="P:anaphase-promoting complex-dependent catabolic process"/>
    <property type="evidence" value="ECO:0007669"/>
    <property type="project" value="TreeGrafter"/>
</dbReference>
<dbReference type="OrthoDB" id="2504561at2759"/>
<protein>
    <recommendedName>
        <fullName evidence="2">Anaphase-promoting complex subunit 5</fullName>
    </recommendedName>
</protein>
<dbReference type="EMBL" id="SFCI01000088">
    <property type="protein sequence ID" value="TFY82669.1"/>
    <property type="molecule type" value="Genomic_DNA"/>
</dbReference>
<dbReference type="GO" id="GO:0005680">
    <property type="term" value="C:anaphase-promoting complex"/>
    <property type="evidence" value="ECO:0007669"/>
    <property type="project" value="InterPro"/>
</dbReference>
<gene>
    <name evidence="8" type="ORF">EWM64_g1341</name>
</gene>
<dbReference type="PANTHER" id="PTHR12830:SF9">
    <property type="entry name" value="ANAPHASE-PROMOTING COMPLEX SUBUNIT 5"/>
    <property type="match status" value="1"/>
</dbReference>
<evidence type="ECO:0000256" key="1">
    <source>
        <dbReference type="ARBA" id="ARBA00007450"/>
    </source>
</evidence>
<sequence length="644" mass="74641">MDPPEPPPTTHTIRPHHHFHPYFLRHVYNVLLHQVSEVDRPSEYEDIIKALRSSPYSDLDGAKTFFESLAPVYVDFMSVDHMTNFFHGISYLFVDTKAGQESVLHRRSILGYFCRRCFVTFVKMSFAGVVKLREDYTRWLAREPNGGYDHVPKDLITYNTVLFKTHADEYEWARPEAYARFERGIAIGDVNVASENLRHFFEQHFHDGNDSGLRQHALLNLSRMHYLQREWEAARKFLTEAIDVSRTASDNETLQHCQSLLHRLPPPQKSQRQYLNEIQPALHPLEVLFDVEKLMRVSNEQPLSASFEKLVEAIGLYDHWIDRQGHFPDDIYQWGQHAVQSIVWNAAGCEKLATIEEDMVTIFTERAGDDNNTITRARQGKYQDAIAILLEPHVWRGLTLADLNQWASHIWHILVLRASRRGQERQFNDFLQPRRASGPFNPKEYFFNTNGPPASIIRDPLYEVMQMKQVDQAAMSVEQLLKALWHAEFQCRYGTYRTGIIMLAEIGLEFGMTKRCRRILDEIMPQIIDGDNLEQRALACFVLARCIIAAGEQSRESIEEALPYLKIAEQDYATLEMFRSLADVQYLIAVLYNNLGMMAEREAAAERHLQTEEERKKAAVTVSEPWVIEVWDLVCEIVAKMAAR</sequence>
<dbReference type="AlphaFoldDB" id="A0A4Z0A9R5"/>
<feature type="domain" description="Anaphase-promoting complex subunit 5" evidence="7">
    <location>
        <begin position="179"/>
        <end position="264"/>
    </location>
</feature>
<reference evidence="8 9" key="1">
    <citation type="submission" date="2019-02" db="EMBL/GenBank/DDBJ databases">
        <title>Genome sequencing of the rare red list fungi Hericium alpestre (H. flagellum).</title>
        <authorList>
            <person name="Buettner E."/>
            <person name="Kellner H."/>
        </authorList>
    </citation>
    <scope>NUCLEOTIDE SEQUENCE [LARGE SCALE GENOMIC DNA]</scope>
    <source>
        <strain evidence="8 9">DSM 108284</strain>
    </source>
</reference>
<dbReference type="CDD" id="cd16270">
    <property type="entry name" value="Apc5_N"/>
    <property type="match status" value="1"/>
</dbReference>
<accession>A0A4Z0A9R5</accession>
<dbReference type="InterPro" id="IPR026000">
    <property type="entry name" value="Apc5_dom"/>
</dbReference>
<organism evidence="8 9">
    <name type="scientific">Hericium alpestre</name>
    <dbReference type="NCBI Taxonomy" id="135208"/>
    <lineage>
        <taxon>Eukaryota</taxon>
        <taxon>Fungi</taxon>
        <taxon>Dikarya</taxon>
        <taxon>Basidiomycota</taxon>
        <taxon>Agaricomycotina</taxon>
        <taxon>Agaricomycetes</taxon>
        <taxon>Russulales</taxon>
        <taxon>Hericiaceae</taxon>
        <taxon>Hericium</taxon>
    </lineage>
</organism>
<evidence type="ECO:0000259" key="7">
    <source>
        <dbReference type="Pfam" id="PF12862"/>
    </source>
</evidence>
<evidence type="ECO:0000256" key="6">
    <source>
        <dbReference type="ARBA" id="ARBA00023306"/>
    </source>
</evidence>
<evidence type="ECO:0000256" key="4">
    <source>
        <dbReference type="ARBA" id="ARBA00022776"/>
    </source>
</evidence>
<keyword evidence="9" id="KW-1185">Reference proteome</keyword>
<dbReference type="PANTHER" id="PTHR12830">
    <property type="entry name" value="ANAPHASE-PROMOTING COMPLEX SUBUNIT 5"/>
    <property type="match status" value="1"/>
</dbReference>
<dbReference type="Pfam" id="PF12862">
    <property type="entry name" value="ANAPC5"/>
    <property type="match status" value="1"/>
</dbReference>
<comment type="similarity">
    <text evidence="1">Belongs to the APC5 family.</text>
</comment>
<proteinExistence type="inferred from homology"/>
<evidence type="ECO:0000313" key="9">
    <source>
        <dbReference type="Proteomes" id="UP000298061"/>
    </source>
</evidence>